<feature type="compositionally biased region" description="Polar residues" evidence="1">
    <location>
        <begin position="148"/>
        <end position="169"/>
    </location>
</feature>
<organism evidence="2 3">
    <name type="scientific">Actinokineospora diospyrosa</name>
    <dbReference type="NCBI Taxonomy" id="103728"/>
    <lineage>
        <taxon>Bacteria</taxon>
        <taxon>Bacillati</taxon>
        <taxon>Actinomycetota</taxon>
        <taxon>Actinomycetes</taxon>
        <taxon>Pseudonocardiales</taxon>
        <taxon>Pseudonocardiaceae</taxon>
        <taxon>Actinokineospora</taxon>
    </lineage>
</organism>
<keyword evidence="3" id="KW-1185">Reference proteome</keyword>
<evidence type="ECO:0000313" key="3">
    <source>
        <dbReference type="Proteomes" id="UP001205185"/>
    </source>
</evidence>
<name>A0ABT1IIZ9_9PSEU</name>
<feature type="region of interest" description="Disordered" evidence="1">
    <location>
        <begin position="1"/>
        <end position="21"/>
    </location>
</feature>
<dbReference type="Proteomes" id="UP001205185">
    <property type="component" value="Unassembled WGS sequence"/>
</dbReference>
<evidence type="ECO:0000256" key="1">
    <source>
        <dbReference type="SAM" id="MobiDB-lite"/>
    </source>
</evidence>
<dbReference type="EMBL" id="JAMTCO010000013">
    <property type="protein sequence ID" value="MCP2272638.1"/>
    <property type="molecule type" value="Genomic_DNA"/>
</dbReference>
<comment type="caution">
    <text evidence="2">The sequence shown here is derived from an EMBL/GenBank/DDBJ whole genome shotgun (WGS) entry which is preliminary data.</text>
</comment>
<accession>A0ABT1IIZ9</accession>
<evidence type="ECO:0000313" key="2">
    <source>
        <dbReference type="EMBL" id="MCP2272638.1"/>
    </source>
</evidence>
<sequence>MTQCDAVPGAPALSANEEWMRRTTRRREELAARGTDVRLVAASVGGALDRIPGPLPLGHPDVVAAVETALDGAATTGSDPDITDYEDPEEFADVAGVDPTPEQVDAYRDRRSCQGTAHRRSPLWTIVCGCASVGSEPPPTGCRGLPGQSPSPLNTTPLLTSSRSRNPMK</sequence>
<protein>
    <submittedName>
        <fullName evidence="2">Uncharacterized protein</fullName>
    </submittedName>
</protein>
<gene>
    <name evidence="2" type="ORF">LV75_005164</name>
</gene>
<reference evidence="2 3" key="1">
    <citation type="submission" date="2022-06" db="EMBL/GenBank/DDBJ databases">
        <title>Genomic Encyclopedia of Archaeal and Bacterial Type Strains, Phase II (KMG-II): from individual species to whole genera.</title>
        <authorList>
            <person name="Goeker M."/>
        </authorList>
    </citation>
    <scope>NUCLEOTIDE SEQUENCE [LARGE SCALE GENOMIC DNA]</scope>
    <source>
        <strain evidence="2 3">DSM 44255</strain>
    </source>
</reference>
<proteinExistence type="predicted"/>
<feature type="region of interest" description="Disordered" evidence="1">
    <location>
        <begin position="137"/>
        <end position="169"/>
    </location>
</feature>
<feature type="region of interest" description="Disordered" evidence="1">
    <location>
        <begin position="93"/>
        <end position="115"/>
    </location>
</feature>